<comment type="caution">
    <text evidence="1">The sequence shown here is derived from an EMBL/GenBank/DDBJ whole genome shotgun (WGS) entry which is preliminary data.</text>
</comment>
<proteinExistence type="predicted"/>
<name>A0A2D0NC46_FLAN2</name>
<dbReference type="Proteomes" id="UP000223913">
    <property type="component" value="Unassembled WGS sequence"/>
</dbReference>
<organism evidence="1 2">
    <name type="scientific">Flavilitoribacter nigricans (strain ATCC 23147 / DSM 23189 / NBRC 102662 / NCIMB 1420 / SS-2)</name>
    <name type="common">Lewinella nigricans</name>
    <dbReference type="NCBI Taxonomy" id="1122177"/>
    <lineage>
        <taxon>Bacteria</taxon>
        <taxon>Pseudomonadati</taxon>
        <taxon>Bacteroidota</taxon>
        <taxon>Saprospiria</taxon>
        <taxon>Saprospirales</taxon>
        <taxon>Lewinellaceae</taxon>
        <taxon>Flavilitoribacter</taxon>
    </lineage>
</organism>
<protein>
    <submittedName>
        <fullName evidence="1">Uncharacterized protein</fullName>
    </submittedName>
</protein>
<gene>
    <name evidence="1" type="ORF">CRP01_13250</name>
</gene>
<reference evidence="1 2" key="1">
    <citation type="submission" date="2017-10" db="EMBL/GenBank/DDBJ databases">
        <title>The draft genome sequence of Lewinella nigricans NBRC 102662.</title>
        <authorList>
            <person name="Wang K."/>
        </authorList>
    </citation>
    <scope>NUCLEOTIDE SEQUENCE [LARGE SCALE GENOMIC DNA]</scope>
    <source>
        <strain evidence="1 2">NBRC 102662</strain>
    </source>
</reference>
<keyword evidence="2" id="KW-1185">Reference proteome</keyword>
<evidence type="ECO:0000313" key="1">
    <source>
        <dbReference type="EMBL" id="PHN05940.1"/>
    </source>
</evidence>
<dbReference type="AlphaFoldDB" id="A0A2D0NC46"/>
<dbReference type="EMBL" id="PDUD01000019">
    <property type="protein sequence ID" value="PHN05940.1"/>
    <property type="molecule type" value="Genomic_DNA"/>
</dbReference>
<accession>A0A2D0NC46</accession>
<sequence>MPKNGALHLNKRPSAPGWREVGALHLLLIFFWKGGFTRQINVMNIVPHGFHNVKIQKATA</sequence>
<evidence type="ECO:0000313" key="2">
    <source>
        <dbReference type="Proteomes" id="UP000223913"/>
    </source>
</evidence>